<dbReference type="Proteomes" id="UP001165667">
    <property type="component" value="Unassembled WGS sequence"/>
</dbReference>
<dbReference type="EMBL" id="JAMOIM010000026">
    <property type="protein sequence ID" value="MCW6511439.1"/>
    <property type="molecule type" value="Genomic_DNA"/>
</dbReference>
<dbReference type="RefSeq" id="WP_282587817.1">
    <property type="nucleotide sequence ID" value="NZ_JAMOIM010000026.1"/>
</dbReference>
<name>A0AA41Z0C6_9HYPH</name>
<proteinExistence type="predicted"/>
<organism evidence="1 2">
    <name type="scientific">Lichenifustis flavocetrariae</name>
    <dbReference type="NCBI Taxonomy" id="2949735"/>
    <lineage>
        <taxon>Bacteria</taxon>
        <taxon>Pseudomonadati</taxon>
        <taxon>Pseudomonadota</taxon>
        <taxon>Alphaproteobacteria</taxon>
        <taxon>Hyphomicrobiales</taxon>
        <taxon>Lichenihabitantaceae</taxon>
        <taxon>Lichenifustis</taxon>
    </lineage>
</organism>
<protein>
    <submittedName>
        <fullName evidence="1">Uncharacterized protein</fullName>
    </submittedName>
</protein>
<gene>
    <name evidence="1" type="ORF">M8523_25990</name>
</gene>
<comment type="caution">
    <text evidence="1">The sequence shown here is derived from an EMBL/GenBank/DDBJ whole genome shotgun (WGS) entry which is preliminary data.</text>
</comment>
<evidence type="ECO:0000313" key="2">
    <source>
        <dbReference type="Proteomes" id="UP001165667"/>
    </source>
</evidence>
<dbReference type="AlphaFoldDB" id="A0AA41Z0C6"/>
<reference evidence="1" key="1">
    <citation type="submission" date="2022-05" db="EMBL/GenBank/DDBJ databases">
        <authorList>
            <person name="Pankratov T."/>
        </authorList>
    </citation>
    <scope>NUCLEOTIDE SEQUENCE</scope>
    <source>
        <strain evidence="1">BP6-180914</strain>
    </source>
</reference>
<sequence>MHAALDDLRGLMMPRLSVLPTLAIRRVAALSGYHPLGRLLTRGGHSIARRIVRWPSTNRGVAPRAQVCTMHA</sequence>
<keyword evidence="2" id="KW-1185">Reference proteome</keyword>
<evidence type="ECO:0000313" key="1">
    <source>
        <dbReference type="EMBL" id="MCW6511439.1"/>
    </source>
</evidence>
<accession>A0AA41Z0C6</accession>